<dbReference type="OrthoDB" id="7856199at2"/>
<evidence type="ECO:0000256" key="1">
    <source>
        <dbReference type="ARBA" id="ARBA00022679"/>
    </source>
</evidence>
<dbReference type="RefSeq" id="WP_151177590.1">
    <property type="nucleotide sequence ID" value="NZ_CP042906.1"/>
</dbReference>
<reference evidence="3 4" key="1">
    <citation type="submission" date="2019-08" db="EMBL/GenBank/DDBJ databases">
        <title>Hyperibacter terrae gen. nov., sp. nov. and Hyperibacter viscosus sp. nov., two new members in the family Rhodospirillaceae isolated from the rhizosphere of Hypericum perforatum.</title>
        <authorList>
            <person name="Noviana Z."/>
        </authorList>
    </citation>
    <scope>NUCLEOTIDE SEQUENCE [LARGE SCALE GENOMIC DNA]</scope>
    <source>
        <strain evidence="3 4">R5913</strain>
    </source>
</reference>
<dbReference type="GO" id="GO:0008757">
    <property type="term" value="F:S-adenosylmethionine-dependent methyltransferase activity"/>
    <property type="evidence" value="ECO:0007669"/>
    <property type="project" value="InterPro"/>
</dbReference>
<sequence length="276" mass="29924">MTVETSVAQHYRHGSLERAILLALEASGKDPAQLTPADLAPIDEFHIGGRPATVEFMAQLGIEPDMRVLDIGCGIGGASRHVAQTYGCQVEGIDLTAEYVEVAALLAKRVGLSESVSYRQASAVDLPFEVGTFDRAYMLHVGMNIADKRRLMAGVARVLKPGGVFGIYDVMREADGDLVFPLPWASDPAFSFVDSAERYRTCLSEAGFAVERERNRRDFAIEFFRQMQEKAAAGGPPPLGLHILMGETAPQKVANILVNLKAGRIAPVEIVGRKRG</sequence>
<keyword evidence="4" id="KW-1185">Reference proteome</keyword>
<dbReference type="InterPro" id="IPR050447">
    <property type="entry name" value="Erg6_SMT_methyltransf"/>
</dbReference>
<proteinExistence type="predicted"/>
<dbReference type="PANTHER" id="PTHR44068:SF11">
    <property type="entry name" value="GERANYL DIPHOSPHATE 2-C-METHYLTRANSFERASE"/>
    <property type="match status" value="1"/>
</dbReference>
<dbReference type="Pfam" id="PF08241">
    <property type="entry name" value="Methyltransf_11"/>
    <property type="match status" value="1"/>
</dbReference>
<evidence type="ECO:0000313" key="3">
    <source>
        <dbReference type="EMBL" id="QEX17320.1"/>
    </source>
</evidence>
<dbReference type="SUPFAM" id="SSF53335">
    <property type="entry name" value="S-adenosyl-L-methionine-dependent methyltransferases"/>
    <property type="match status" value="1"/>
</dbReference>
<evidence type="ECO:0000259" key="2">
    <source>
        <dbReference type="Pfam" id="PF08241"/>
    </source>
</evidence>
<dbReference type="Proteomes" id="UP000326202">
    <property type="component" value="Chromosome"/>
</dbReference>
<dbReference type="InterPro" id="IPR013216">
    <property type="entry name" value="Methyltransf_11"/>
</dbReference>
<name>A0A5J6MM81_9PROT</name>
<protein>
    <submittedName>
        <fullName evidence="3">SAM-dependent methyltransferase</fullName>
    </submittedName>
</protein>
<dbReference type="GO" id="GO:0032259">
    <property type="term" value="P:methylation"/>
    <property type="evidence" value="ECO:0007669"/>
    <property type="project" value="UniProtKB-KW"/>
</dbReference>
<dbReference type="PANTHER" id="PTHR44068">
    <property type="entry name" value="ZGC:194242"/>
    <property type="match status" value="1"/>
</dbReference>
<accession>A0A5J6MM81</accession>
<dbReference type="EMBL" id="CP042906">
    <property type="protein sequence ID" value="QEX17320.1"/>
    <property type="molecule type" value="Genomic_DNA"/>
</dbReference>
<gene>
    <name evidence="3" type="ORF">FRZ44_26180</name>
</gene>
<keyword evidence="1 3" id="KW-0808">Transferase</keyword>
<feature type="domain" description="Methyltransferase type 11" evidence="2">
    <location>
        <begin position="69"/>
        <end position="165"/>
    </location>
</feature>
<dbReference type="InterPro" id="IPR029063">
    <property type="entry name" value="SAM-dependent_MTases_sf"/>
</dbReference>
<dbReference type="KEGG" id="htq:FRZ44_26180"/>
<dbReference type="CDD" id="cd02440">
    <property type="entry name" value="AdoMet_MTases"/>
    <property type="match status" value="1"/>
</dbReference>
<organism evidence="3 4">
    <name type="scientific">Hypericibacter terrae</name>
    <dbReference type="NCBI Taxonomy" id="2602015"/>
    <lineage>
        <taxon>Bacteria</taxon>
        <taxon>Pseudomonadati</taxon>
        <taxon>Pseudomonadota</taxon>
        <taxon>Alphaproteobacteria</taxon>
        <taxon>Rhodospirillales</taxon>
        <taxon>Dongiaceae</taxon>
        <taxon>Hypericibacter</taxon>
    </lineage>
</organism>
<evidence type="ECO:0000313" key="4">
    <source>
        <dbReference type="Proteomes" id="UP000326202"/>
    </source>
</evidence>
<keyword evidence="3" id="KW-0489">Methyltransferase</keyword>
<dbReference type="Gene3D" id="3.40.50.150">
    <property type="entry name" value="Vaccinia Virus protein VP39"/>
    <property type="match status" value="1"/>
</dbReference>
<dbReference type="AlphaFoldDB" id="A0A5J6MM81"/>